<evidence type="ECO:0000256" key="4">
    <source>
        <dbReference type="ARBA" id="ARBA00023163"/>
    </source>
</evidence>
<organism evidence="6 7">
    <name type="scientific">Vibrio variabilis</name>
    <dbReference type="NCBI Taxonomy" id="990271"/>
    <lineage>
        <taxon>Bacteria</taxon>
        <taxon>Pseudomonadati</taxon>
        <taxon>Pseudomonadota</taxon>
        <taxon>Gammaproteobacteria</taxon>
        <taxon>Vibrionales</taxon>
        <taxon>Vibrionaceae</taxon>
        <taxon>Vibrio</taxon>
    </lineage>
</organism>
<protein>
    <submittedName>
        <fullName evidence="6">Transcriptional regulator AraC family</fullName>
    </submittedName>
</protein>
<evidence type="ECO:0000256" key="1">
    <source>
        <dbReference type="ARBA" id="ARBA00023015"/>
    </source>
</evidence>
<evidence type="ECO:0000313" key="7">
    <source>
        <dbReference type="Proteomes" id="UP000029223"/>
    </source>
</evidence>
<proteinExistence type="predicted"/>
<keyword evidence="4" id="KW-0804">Transcription</keyword>
<dbReference type="InterPro" id="IPR037923">
    <property type="entry name" value="HTH-like"/>
</dbReference>
<dbReference type="InterPro" id="IPR018060">
    <property type="entry name" value="HTH_AraC"/>
</dbReference>
<dbReference type="SUPFAM" id="SSF51215">
    <property type="entry name" value="Regulatory protein AraC"/>
    <property type="match status" value="1"/>
</dbReference>
<dbReference type="Proteomes" id="UP000029223">
    <property type="component" value="Unassembled WGS sequence"/>
</dbReference>
<dbReference type="PROSITE" id="PS00041">
    <property type="entry name" value="HTH_ARAC_FAMILY_1"/>
    <property type="match status" value="1"/>
</dbReference>
<dbReference type="Gene3D" id="2.60.120.10">
    <property type="entry name" value="Jelly Rolls"/>
    <property type="match status" value="1"/>
</dbReference>
<dbReference type="Gene3D" id="1.10.10.60">
    <property type="entry name" value="Homeodomain-like"/>
    <property type="match status" value="1"/>
</dbReference>
<accession>A0ABQ0JEU4</accession>
<evidence type="ECO:0000256" key="2">
    <source>
        <dbReference type="ARBA" id="ARBA00023125"/>
    </source>
</evidence>
<dbReference type="PANTHER" id="PTHR43280:SF28">
    <property type="entry name" value="HTH-TYPE TRANSCRIPTIONAL ACTIVATOR RHAS"/>
    <property type="match status" value="1"/>
</dbReference>
<comment type="caution">
    <text evidence="6">The sequence shown here is derived from an EMBL/GenBank/DDBJ whole genome shotgun (WGS) entry which is preliminary data.</text>
</comment>
<dbReference type="PRINTS" id="PR00032">
    <property type="entry name" value="HTHARAC"/>
</dbReference>
<gene>
    <name evidence="6" type="ORF">JCM19239_2083</name>
</gene>
<dbReference type="PANTHER" id="PTHR43280">
    <property type="entry name" value="ARAC-FAMILY TRANSCRIPTIONAL REGULATOR"/>
    <property type="match status" value="1"/>
</dbReference>
<dbReference type="SMART" id="SM00342">
    <property type="entry name" value="HTH_ARAC"/>
    <property type="match status" value="1"/>
</dbReference>
<dbReference type="PROSITE" id="PS01124">
    <property type="entry name" value="HTH_ARAC_FAMILY_2"/>
    <property type="match status" value="1"/>
</dbReference>
<dbReference type="SUPFAM" id="SSF46689">
    <property type="entry name" value="Homeodomain-like"/>
    <property type="match status" value="2"/>
</dbReference>
<reference evidence="7" key="1">
    <citation type="submission" date="2014-09" db="EMBL/GenBank/DDBJ databases">
        <title>Vibrio variabilis JCM 19239. (C206) whole genome shotgun sequence.</title>
        <authorList>
            <person name="Sawabe T."/>
            <person name="Meirelles P."/>
            <person name="Nakanishi M."/>
            <person name="Sayaka M."/>
            <person name="Hattori M."/>
            <person name="Ohkuma M."/>
        </authorList>
    </citation>
    <scope>NUCLEOTIDE SEQUENCE [LARGE SCALE GENOMIC DNA]</scope>
    <source>
        <strain evidence="7">JCM 19239</strain>
    </source>
</reference>
<evidence type="ECO:0000256" key="3">
    <source>
        <dbReference type="ARBA" id="ARBA00023159"/>
    </source>
</evidence>
<evidence type="ECO:0000313" key="6">
    <source>
        <dbReference type="EMBL" id="GAL27271.1"/>
    </source>
</evidence>
<dbReference type="InterPro" id="IPR014710">
    <property type="entry name" value="RmlC-like_jellyroll"/>
</dbReference>
<dbReference type="EMBL" id="BBMS01000027">
    <property type="protein sequence ID" value="GAL27271.1"/>
    <property type="molecule type" value="Genomic_DNA"/>
</dbReference>
<dbReference type="InterPro" id="IPR020449">
    <property type="entry name" value="Tscrpt_reg_AraC-type_HTH"/>
</dbReference>
<dbReference type="InterPro" id="IPR009057">
    <property type="entry name" value="Homeodomain-like_sf"/>
</dbReference>
<keyword evidence="2" id="KW-0238">DNA-binding</keyword>
<keyword evidence="1" id="KW-0805">Transcription regulation</keyword>
<dbReference type="InterPro" id="IPR003313">
    <property type="entry name" value="AraC-bd"/>
</dbReference>
<keyword evidence="7" id="KW-1185">Reference proteome</keyword>
<sequence>MGSIGMVYSGVESLRQLTQGEQSVVRSFDANHERQIGVGFMFKHGAGSEFDDYLFPYYSICYVIQGLGNYYDHNGQSYELKPGSVFQRLPDRRHSSSININEDWIECYLDFDRASYDFFVATGVINPNRPCIQGSCSPHIEAALFELMQELKLCPQSQLPDLLLRGAKLLRDMQQPPKIQIDKSQGFLQQSCEYFSSHYDQRIDIKDYCQRHGKGYEWFRKAFKQSVGVSPRQYIVRRRMEVACQYLRYTRHSINQIALMLGYSSASDFSAQFKSTLGQSPQNYRQSLILQSNTI</sequence>
<keyword evidence="3" id="KW-0010">Activator</keyword>
<dbReference type="Pfam" id="PF02311">
    <property type="entry name" value="AraC_binding"/>
    <property type="match status" value="1"/>
</dbReference>
<dbReference type="InterPro" id="IPR018062">
    <property type="entry name" value="HTH_AraC-typ_CS"/>
</dbReference>
<dbReference type="Pfam" id="PF12833">
    <property type="entry name" value="HTH_18"/>
    <property type="match status" value="1"/>
</dbReference>
<evidence type="ECO:0000259" key="5">
    <source>
        <dbReference type="PROSITE" id="PS01124"/>
    </source>
</evidence>
<name>A0ABQ0JEU4_9VIBR</name>
<feature type="domain" description="HTH araC/xylS-type" evidence="5">
    <location>
        <begin position="189"/>
        <end position="287"/>
    </location>
</feature>